<reference evidence="2 3" key="1">
    <citation type="journal article" date="2018" name="Cell">
        <title>The Chara Genome: Secondary Complexity and Implications for Plant Terrestrialization.</title>
        <authorList>
            <person name="Nishiyama T."/>
            <person name="Sakayama H."/>
            <person name="Vries J.D."/>
            <person name="Buschmann H."/>
            <person name="Saint-Marcoux D."/>
            <person name="Ullrich K.K."/>
            <person name="Haas F.B."/>
            <person name="Vanderstraeten L."/>
            <person name="Becker D."/>
            <person name="Lang D."/>
            <person name="Vosolsobe S."/>
            <person name="Rombauts S."/>
            <person name="Wilhelmsson P.K.I."/>
            <person name="Janitza P."/>
            <person name="Kern R."/>
            <person name="Heyl A."/>
            <person name="Rumpler F."/>
            <person name="Villalobos L.I.A.C."/>
            <person name="Clay J.M."/>
            <person name="Skokan R."/>
            <person name="Toyoda A."/>
            <person name="Suzuki Y."/>
            <person name="Kagoshima H."/>
            <person name="Schijlen E."/>
            <person name="Tajeshwar N."/>
            <person name="Catarino B."/>
            <person name="Hetherington A.J."/>
            <person name="Saltykova A."/>
            <person name="Bonnot C."/>
            <person name="Breuninger H."/>
            <person name="Symeonidi A."/>
            <person name="Radhakrishnan G.V."/>
            <person name="Van Nieuwerburgh F."/>
            <person name="Deforce D."/>
            <person name="Chang C."/>
            <person name="Karol K.G."/>
            <person name="Hedrich R."/>
            <person name="Ulvskov P."/>
            <person name="Glockner G."/>
            <person name="Delwiche C.F."/>
            <person name="Petrasek J."/>
            <person name="Van de Peer Y."/>
            <person name="Friml J."/>
            <person name="Beilby M."/>
            <person name="Dolan L."/>
            <person name="Kohara Y."/>
            <person name="Sugano S."/>
            <person name="Fujiyama A."/>
            <person name="Delaux P.-M."/>
            <person name="Quint M."/>
            <person name="TheiBen G."/>
            <person name="Hagemann M."/>
            <person name="Harholt J."/>
            <person name="Dunand C."/>
            <person name="Zachgo S."/>
            <person name="Langdale J."/>
            <person name="Maumus F."/>
            <person name="Straeten D.V.D."/>
            <person name="Gould S.B."/>
            <person name="Rensing S.A."/>
        </authorList>
    </citation>
    <scope>NUCLEOTIDE SEQUENCE [LARGE SCALE GENOMIC DNA]</scope>
    <source>
        <strain evidence="2 3">S276</strain>
    </source>
</reference>
<evidence type="ECO:0000313" key="3">
    <source>
        <dbReference type="Proteomes" id="UP000265515"/>
    </source>
</evidence>
<dbReference type="OrthoDB" id="6142688at2759"/>
<dbReference type="EMBL" id="BFEA01000486">
    <property type="protein sequence ID" value="GBG84684.1"/>
    <property type="molecule type" value="Genomic_DNA"/>
</dbReference>
<organism evidence="2 3">
    <name type="scientific">Chara braunii</name>
    <name type="common">Braun's stonewort</name>
    <dbReference type="NCBI Taxonomy" id="69332"/>
    <lineage>
        <taxon>Eukaryota</taxon>
        <taxon>Viridiplantae</taxon>
        <taxon>Streptophyta</taxon>
        <taxon>Charophyceae</taxon>
        <taxon>Charales</taxon>
        <taxon>Characeae</taxon>
        <taxon>Chara</taxon>
    </lineage>
</organism>
<dbReference type="Gramene" id="GBG84684">
    <property type="protein sequence ID" value="GBG84684"/>
    <property type="gene ID" value="CBR_g39059"/>
</dbReference>
<evidence type="ECO:0000313" key="2">
    <source>
        <dbReference type="EMBL" id="GBG84684.1"/>
    </source>
</evidence>
<sequence>MITLPNGKRSWKRQRSECDTFLHLKYTSRVMEPLSVGRLVNEVLSRMVGDDTETWLECTRIGWTYNSNIASKLCKPAEAFCDFDVSQWMESYDPERCPCRTRRYSDMRTHVITLDSSITDSPLLQGIIRAGLNHILCMALDVDEAINELGNFLDNLFAQVMELHDLTDSTKALLRRIILKKGRGRIEKYRTTYRHATAEPFEHPAVKRELQFLTGRFLICPTDKAPNTPTFVCKHFIRKLAFKRLSDPEFASINAPPMAVISHIPGELSALPALPAAPAALPYLITVLKVHKGTFRRITNTANTIISPAAEVCACLLRFLLPMAQTFCQERSLEVEEQHGVRPNLWWAIASVGEFCANLLERVYSVFTADITRCFETIPTDGSEDSLPAAVKFYVQCVMQTRRERSSSHTIRIKFGGSGGMWPSWTDSEQPEEMDVLLFREEDICWLSDWCIANSVLRMGDYVWRQVKGIPMRLACSPIWCIYFFKYEYHAMMRLVDTGNTNLIPCFGSTFRYIDDLGAINNVVVSSFLHKKGERQADDPCWIYPEEFIEMKENTELNEEGLGRIANFLSMTITVTSPITGSYSTTRHDKRTGLGFSPCRFMKFRSNRSVKQSLQIITAQVAQILLLCSEPEDAANEIAKVVAAMRGNGFALDACWKVVKKTLQNAYLYQQAPLDNRAYKLLGSLSQDEMEECIDRAMEMDVAPPGVTFSFNGDGVFILPMNVMDATKCPSRNPQVLIKSSKPPQSPNALSELKHIWNYGRPYIKCRCTVDGRDDCGNGPAWFDHFLWFLLYNLDIMYPDTPTPKAKVSSLMKCLAGSWKPLILASLSFSCIREIMMLLTKRIISNPPLNADLVLTGVNRSERKAFKECAKALLPARYVKKRGNASVSDPSSSSAKRQRREGQRTMDSFVHPAEFTPPQQRQAQAVGSPPESTITQVGGKRVSLPQGADNRARRNLQMSTIGDC</sequence>
<protein>
    <submittedName>
        <fullName evidence="2">Uncharacterized protein</fullName>
    </submittedName>
</protein>
<keyword evidence="3" id="KW-1185">Reference proteome</keyword>
<name>A0A388LQU3_CHABU</name>
<proteinExistence type="predicted"/>
<gene>
    <name evidence="2" type="ORF">CBR_g39059</name>
</gene>
<accession>A0A388LQU3</accession>
<feature type="compositionally biased region" description="Polar residues" evidence="1">
    <location>
        <begin position="917"/>
        <end position="936"/>
    </location>
</feature>
<feature type="region of interest" description="Disordered" evidence="1">
    <location>
        <begin position="883"/>
        <end position="964"/>
    </location>
</feature>
<dbReference type="AlphaFoldDB" id="A0A388LQU3"/>
<dbReference type="Proteomes" id="UP000265515">
    <property type="component" value="Unassembled WGS sequence"/>
</dbReference>
<evidence type="ECO:0000256" key="1">
    <source>
        <dbReference type="SAM" id="MobiDB-lite"/>
    </source>
</evidence>
<comment type="caution">
    <text evidence="2">The sequence shown here is derived from an EMBL/GenBank/DDBJ whole genome shotgun (WGS) entry which is preliminary data.</text>
</comment>